<keyword evidence="7" id="KW-0012">Acyltransferase</keyword>
<evidence type="ECO:0000256" key="3">
    <source>
        <dbReference type="ARBA" id="ARBA00022556"/>
    </source>
</evidence>
<dbReference type="EMBL" id="CP060009">
    <property type="protein sequence ID" value="QNG99603.1"/>
    <property type="molecule type" value="Genomic_DNA"/>
</dbReference>
<dbReference type="SUPFAM" id="SSF51161">
    <property type="entry name" value="Trimeric LpxA-like enzymes"/>
    <property type="match status" value="1"/>
</dbReference>
<evidence type="ECO:0000256" key="2">
    <source>
        <dbReference type="ARBA" id="ARBA00022516"/>
    </source>
</evidence>
<keyword evidence="9" id="KW-1185">Reference proteome</keyword>
<evidence type="ECO:0000256" key="6">
    <source>
        <dbReference type="ARBA" id="ARBA00023098"/>
    </source>
</evidence>
<evidence type="ECO:0000256" key="7">
    <source>
        <dbReference type="ARBA" id="ARBA00023315"/>
    </source>
</evidence>
<keyword evidence="3" id="KW-0441">Lipid A biosynthesis</keyword>
<evidence type="ECO:0000256" key="5">
    <source>
        <dbReference type="ARBA" id="ARBA00022737"/>
    </source>
</evidence>
<reference evidence="8 9" key="1">
    <citation type="journal article" date="2020" name="Microbiol. Resour. Announc.">
        <title>Complete genome sequences of four natural Pseudomonas isolates that catabolize a wide range of aromatic compounds relevant to lignin valorization.</title>
        <authorList>
            <person name="Hatmaker E.A."/>
            <person name="Presley G."/>
            <person name="Cannon O."/>
            <person name="Guss A.M."/>
            <person name="Elkins J.G."/>
        </authorList>
    </citation>
    <scope>NUCLEOTIDE SEQUENCE [LARGE SCALE GENOMIC DNA]</scope>
    <source>
        <strain evidence="8 9">B10D7D</strain>
    </source>
</reference>
<gene>
    <name evidence="8" type="ORF">HNQ25_14980</name>
</gene>
<dbReference type="Gene3D" id="2.160.10.10">
    <property type="entry name" value="Hexapeptide repeat proteins"/>
    <property type="match status" value="1"/>
</dbReference>
<sequence>MDAVVVEISLLRAPLGGGKVLELLSKVSDGSGQLLGRIEAELLGVCDARKGGRQCIVFTTSMDSADMERLLESCFVITEVVPESTVVRNCYYVVEDARAVYIDLLAMLIDSIGFRPFTSIMAADSGISESAVIAASAIIESGVVIGEGAVVSDGCVIRSGTQIGKNSIVRENSVVGSDGITLYKSKNGRLMKFPHVCGVYIGEGCEIGAGCVIPRGILTSTRVGDQVVIGNLCNIGHGASLADGVWMSVGSLVGGHTYIGAKSTIGMGARIRDNLRVGDGVSIGMGSVVVKDIEPGHSVFGNPARRMAALATGPKR</sequence>
<accession>A0ABX6SCM0</accession>
<dbReference type="RefSeq" id="WP_179545126.1">
    <property type="nucleotide sequence ID" value="NZ_CP060009.1"/>
</dbReference>
<proteinExistence type="inferred from homology"/>
<name>A0ABX6SCM0_9PSED</name>
<dbReference type="InterPro" id="IPR011004">
    <property type="entry name" value="Trimer_LpxA-like_sf"/>
</dbReference>
<dbReference type="Pfam" id="PF00132">
    <property type="entry name" value="Hexapep"/>
    <property type="match status" value="2"/>
</dbReference>
<organism evidence="8 9">
    <name type="scientific">Pseudomonas sediminis</name>
    <dbReference type="NCBI Taxonomy" id="1691904"/>
    <lineage>
        <taxon>Bacteria</taxon>
        <taxon>Pseudomonadati</taxon>
        <taxon>Pseudomonadota</taxon>
        <taxon>Gammaproteobacteria</taxon>
        <taxon>Pseudomonadales</taxon>
        <taxon>Pseudomonadaceae</taxon>
        <taxon>Pseudomonas</taxon>
    </lineage>
</organism>
<dbReference type="PANTHER" id="PTHR43300">
    <property type="entry name" value="ACETYLTRANSFERASE"/>
    <property type="match status" value="1"/>
</dbReference>
<evidence type="ECO:0000256" key="1">
    <source>
        <dbReference type="ARBA" id="ARBA00007274"/>
    </source>
</evidence>
<keyword evidence="4" id="KW-0808">Transferase</keyword>
<dbReference type="InterPro" id="IPR050179">
    <property type="entry name" value="Trans_hexapeptide_repeat"/>
</dbReference>
<comment type="similarity">
    <text evidence="1">Belongs to the transferase hexapeptide repeat family.</text>
</comment>
<dbReference type="PANTHER" id="PTHR43300:SF7">
    <property type="entry name" value="UDP-N-ACETYLBACILLOSAMINE N-ACETYLTRANSFERASE"/>
    <property type="match status" value="1"/>
</dbReference>
<dbReference type="InterPro" id="IPR018357">
    <property type="entry name" value="Hexapep_transf_CS"/>
</dbReference>
<evidence type="ECO:0000256" key="4">
    <source>
        <dbReference type="ARBA" id="ARBA00022679"/>
    </source>
</evidence>
<evidence type="ECO:0000313" key="8">
    <source>
        <dbReference type="EMBL" id="QNG99603.1"/>
    </source>
</evidence>
<evidence type="ECO:0008006" key="10">
    <source>
        <dbReference type="Google" id="ProtNLM"/>
    </source>
</evidence>
<keyword evidence="2" id="KW-0444">Lipid biosynthesis</keyword>
<dbReference type="InterPro" id="IPR001451">
    <property type="entry name" value="Hexapep"/>
</dbReference>
<keyword evidence="6" id="KW-0443">Lipid metabolism</keyword>
<protein>
    <recommendedName>
        <fullName evidence="10">UDP-3-O-(3-hydroxymyristoyl)glucosamine N-acyltransferase</fullName>
    </recommendedName>
</protein>
<dbReference type="Proteomes" id="UP000515254">
    <property type="component" value="Chromosome"/>
</dbReference>
<keyword evidence="5" id="KW-0677">Repeat</keyword>
<evidence type="ECO:0000313" key="9">
    <source>
        <dbReference type="Proteomes" id="UP000515254"/>
    </source>
</evidence>
<dbReference type="PROSITE" id="PS00101">
    <property type="entry name" value="HEXAPEP_TRANSFERASES"/>
    <property type="match status" value="1"/>
</dbReference>